<reference evidence="1 2" key="1">
    <citation type="submission" date="2019-06" db="EMBL/GenBank/DDBJ databases">
        <title>Draft genomes of female and male turbot (Scophthalmus maximus).</title>
        <authorList>
            <person name="Xu H."/>
            <person name="Xu X.-W."/>
            <person name="Shao C."/>
            <person name="Chen S."/>
        </authorList>
    </citation>
    <scope>NUCLEOTIDE SEQUENCE [LARGE SCALE GENOMIC DNA]</scope>
    <source>
        <strain evidence="1">Ysfricsl-2016a</strain>
        <tissue evidence="1">Blood</tissue>
    </source>
</reference>
<name>A0A6A4TAZ0_SCOMX</name>
<proteinExistence type="predicted"/>
<evidence type="ECO:0000313" key="1">
    <source>
        <dbReference type="EMBL" id="KAF0042059.1"/>
    </source>
</evidence>
<dbReference type="AlphaFoldDB" id="A0A6A4TAZ0"/>
<comment type="caution">
    <text evidence="1">The sequence shown here is derived from an EMBL/GenBank/DDBJ whole genome shotgun (WGS) entry which is preliminary data.</text>
</comment>
<protein>
    <submittedName>
        <fullName evidence="1">Uncharacterized protein</fullName>
    </submittedName>
</protein>
<accession>A0A6A4TAZ0</accession>
<gene>
    <name evidence="1" type="ORF">F2P81_005591</name>
</gene>
<organism evidence="1 2">
    <name type="scientific">Scophthalmus maximus</name>
    <name type="common">Turbot</name>
    <name type="synonym">Psetta maxima</name>
    <dbReference type="NCBI Taxonomy" id="52904"/>
    <lineage>
        <taxon>Eukaryota</taxon>
        <taxon>Metazoa</taxon>
        <taxon>Chordata</taxon>
        <taxon>Craniata</taxon>
        <taxon>Vertebrata</taxon>
        <taxon>Euteleostomi</taxon>
        <taxon>Actinopterygii</taxon>
        <taxon>Neopterygii</taxon>
        <taxon>Teleostei</taxon>
        <taxon>Neoteleostei</taxon>
        <taxon>Acanthomorphata</taxon>
        <taxon>Carangaria</taxon>
        <taxon>Pleuronectiformes</taxon>
        <taxon>Pleuronectoidei</taxon>
        <taxon>Scophthalmidae</taxon>
        <taxon>Scophthalmus</taxon>
    </lineage>
</organism>
<sequence>MSHSRAAQTQNSSRIIVLFFTSNLRHTDAAFDNKCAMLHAANGNSKTSEISDIKCAPKLKARLLLVECGFALDQDFN</sequence>
<evidence type="ECO:0000313" key="2">
    <source>
        <dbReference type="Proteomes" id="UP000438429"/>
    </source>
</evidence>
<dbReference type="Proteomes" id="UP000438429">
    <property type="component" value="Unassembled WGS sequence"/>
</dbReference>
<dbReference type="EMBL" id="VEVO01000005">
    <property type="protein sequence ID" value="KAF0042059.1"/>
    <property type="molecule type" value="Genomic_DNA"/>
</dbReference>